<name>A0A2S6GBB0_9PSEU</name>
<evidence type="ECO:0000313" key="4">
    <source>
        <dbReference type="Proteomes" id="UP000239203"/>
    </source>
</evidence>
<reference evidence="3 4" key="1">
    <citation type="submission" date="2018-02" db="EMBL/GenBank/DDBJ databases">
        <title>Genomic Encyclopedia of Archaeal and Bacterial Type Strains, Phase II (KMG-II): from individual species to whole genera.</title>
        <authorList>
            <person name="Goeker M."/>
        </authorList>
    </citation>
    <scope>NUCLEOTIDE SEQUENCE [LARGE SCALE GENOMIC DNA]</scope>
    <source>
        <strain evidence="3 4">YU 961-1</strain>
    </source>
</reference>
<proteinExistence type="predicted"/>
<feature type="transmembrane region" description="Helical" evidence="2">
    <location>
        <begin position="53"/>
        <end position="74"/>
    </location>
</feature>
<gene>
    <name evidence="3" type="ORF">CLV40_14412</name>
</gene>
<evidence type="ECO:0000256" key="1">
    <source>
        <dbReference type="SAM" id="MobiDB-lite"/>
    </source>
</evidence>
<feature type="region of interest" description="Disordered" evidence="1">
    <location>
        <begin position="13"/>
        <end position="32"/>
    </location>
</feature>
<keyword evidence="2" id="KW-1133">Transmembrane helix</keyword>
<feature type="transmembrane region" description="Helical" evidence="2">
    <location>
        <begin position="80"/>
        <end position="103"/>
    </location>
</feature>
<organism evidence="3 4">
    <name type="scientific">Actinokineospora auranticolor</name>
    <dbReference type="NCBI Taxonomy" id="155976"/>
    <lineage>
        <taxon>Bacteria</taxon>
        <taxon>Bacillati</taxon>
        <taxon>Actinomycetota</taxon>
        <taxon>Actinomycetes</taxon>
        <taxon>Pseudonocardiales</taxon>
        <taxon>Pseudonocardiaceae</taxon>
        <taxon>Actinokineospora</taxon>
    </lineage>
</organism>
<dbReference type="EMBL" id="PTIX01000044">
    <property type="protein sequence ID" value="PPK61090.1"/>
    <property type="molecule type" value="Genomic_DNA"/>
</dbReference>
<sequence>MVIMDRAETLPCPQPWRRADGTPNPAGSPAGDALTVAADGSPGLLLPSRPATIAAAVVLIVAGLVLGGSAALLIVNGGGLAATAGVVLALLGLLLLAAGVFALTRKQREVGIVLTPDHVVLNWVRPEVRLPWEAITEFRPVSLRLGRSGNANRQNYLGVAAHHHHVEVDSRMRKVAVRFGPDLVCAVPMRTVDLDQLVVLHTLRFYLDNPGHRAELAGGDAVARVREGRVTGRR</sequence>
<comment type="caution">
    <text evidence="3">The sequence shown here is derived from an EMBL/GenBank/DDBJ whole genome shotgun (WGS) entry which is preliminary data.</text>
</comment>
<dbReference type="Proteomes" id="UP000239203">
    <property type="component" value="Unassembled WGS sequence"/>
</dbReference>
<keyword evidence="2" id="KW-0812">Transmembrane</keyword>
<dbReference type="AlphaFoldDB" id="A0A2S6GBB0"/>
<protein>
    <submittedName>
        <fullName evidence="3">Uncharacterized protein</fullName>
    </submittedName>
</protein>
<accession>A0A2S6GBB0</accession>
<keyword evidence="2" id="KW-0472">Membrane</keyword>
<evidence type="ECO:0000313" key="3">
    <source>
        <dbReference type="EMBL" id="PPK61090.1"/>
    </source>
</evidence>
<evidence type="ECO:0000256" key="2">
    <source>
        <dbReference type="SAM" id="Phobius"/>
    </source>
</evidence>
<keyword evidence="4" id="KW-1185">Reference proteome</keyword>